<evidence type="ECO:0000256" key="1">
    <source>
        <dbReference type="SAM" id="MobiDB-lite"/>
    </source>
</evidence>
<dbReference type="EMBL" id="SWKV01000056">
    <property type="protein sequence ID" value="KAF3035709.1"/>
    <property type="molecule type" value="Genomic_DNA"/>
</dbReference>
<sequence>MFLLVELATAARYCVEANPPIPAYIPGQWSLPECTTKYLSTNTSVLDGVCAENLPGICKLDGGVASFFRVYNACLSRECGLTWERQHFVHTFQYYCGWLPTITLTQAGYFGQWNAYLFNTSTSTSQVSSPSIAVLCPILTHARQTPSTVIQQVTSFVTLLSPSTSDAISTSTRIDTVVSSLEVSAETSSTTQPSAAASADSSTSLQDDRTSSALGTGTANIARSSAPSLPLAQDKPEPALSTSAISGVAIGGILALSLIGGGVLLPTSPQAHLALAITADL</sequence>
<dbReference type="Proteomes" id="UP000758155">
    <property type="component" value="Unassembled WGS sequence"/>
</dbReference>
<evidence type="ECO:0000313" key="4">
    <source>
        <dbReference type="Proteomes" id="UP000758155"/>
    </source>
</evidence>
<dbReference type="AlphaFoldDB" id="A0A9P4WLM6"/>
<evidence type="ECO:0008006" key="5">
    <source>
        <dbReference type="Google" id="ProtNLM"/>
    </source>
</evidence>
<dbReference type="OrthoDB" id="3796949at2759"/>
<feature type="chain" id="PRO_5040412466" description="Transmembrane protein" evidence="2">
    <location>
        <begin position="18"/>
        <end position="281"/>
    </location>
</feature>
<protein>
    <recommendedName>
        <fullName evidence="5">Transmembrane protein</fullName>
    </recommendedName>
</protein>
<proteinExistence type="predicted"/>
<keyword evidence="4" id="KW-1185">Reference proteome</keyword>
<feature type="region of interest" description="Disordered" evidence="1">
    <location>
        <begin position="189"/>
        <end position="215"/>
    </location>
</feature>
<comment type="caution">
    <text evidence="3">The sequence shown here is derived from an EMBL/GenBank/DDBJ whole genome shotgun (WGS) entry which is preliminary data.</text>
</comment>
<reference evidence="3" key="1">
    <citation type="submission" date="2019-04" db="EMBL/GenBank/DDBJ databases">
        <title>Sequencing of skin fungus with MAO and IRED activity.</title>
        <authorList>
            <person name="Marsaioli A.J."/>
            <person name="Bonatto J.M.C."/>
            <person name="Reis Junior O."/>
        </authorList>
    </citation>
    <scope>NUCLEOTIDE SEQUENCE</scope>
    <source>
        <strain evidence="3">28M1</strain>
    </source>
</reference>
<accession>A0A9P4WLM6</accession>
<feature type="compositionally biased region" description="Low complexity" evidence="1">
    <location>
        <begin position="189"/>
        <end position="204"/>
    </location>
</feature>
<organism evidence="3 4">
    <name type="scientific">Didymella heteroderae</name>
    <dbReference type="NCBI Taxonomy" id="1769908"/>
    <lineage>
        <taxon>Eukaryota</taxon>
        <taxon>Fungi</taxon>
        <taxon>Dikarya</taxon>
        <taxon>Ascomycota</taxon>
        <taxon>Pezizomycotina</taxon>
        <taxon>Dothideomycetes</taxon>
        <taxon>Pleosporomycetidae</taxon>
        <taxon>Pleosporales</taxon>
        <taxon>Pleosporineae</taxon>
        <taxon>Didymellaceae</taxon>
        <taxon>Didymella</taxon>
    </lineage>
</organism>
<evidence type="ECO:0000256" key="2">
    <source>
        <dbReference type="SAM" id="SignalP"/>
    </source>
</evidence>
<name>A0A9P4WLM6_9PLEO</name>
<feature type="signal peptide" evidence="2">
    <location>
        <begin position="1"/>
        <end position="17"/>
    </location>
</feature>
<gene>
    <name evidence="3" type="ORF">E8E12_007227</name>
</gene>
<keyword evidence="2" id="KW-0732">Signal</keyword>
<evidence type="ECO:0000313" key="3">
    <source>
        <dbReference type="EMBL" id="KAF3035709.1"/>
    </source>
</evidence>